<dbReference type="GeneID" id="106819134"/>
<evidence type="ECO:0000313" key="7">
    <source>
        <dbReference type="Proteomes" id="UP000695022"/>
    </source>
</evidence>
<dbReference type="SUPFAM" id="SSF57625">
    <property type="entry name" value="Invertebrate chitin-binding proteins"/>
    <property type="match status" value="3"/>
</dbReference>
<evidence type="ECO:0000256" key="2">
    <source>
        <dbReference type="ARBA" id="ARBA00022729"/>
    </source>
</evidence>
<name>A0ABM1F4A8_PRICU</name>
<evidence type="ECO:0000256" key="5">
    <source>
        <dbReference type="ARBA" id="ARBA00023180"/>
    </source>
</evidence>
<dbReference type="InterPro" id="IPR051940">
    <property type="entry name" value="Chitin_bind-dev_reg"/>
</dbReference>
<dbReference type="PANTHER" id="PTHR23301:SF0">
    <property type="entry name" value="CHITIN-BINDING TYPE-2 DOMAIN-CONTAINING PROTEIN-RELATED"/>
    <property type="match status" value="1"/>
</dbReference>
<evidence type="ECO:0000256" key="4">
    <source>
        <dbReference type="ARBA" id="ARBA00023157"/>
    </source>
</evidence>
<dbReference type="RefSeq" id="XP_014679279.1">
    <property type="nucleotide sequence ID" value="XM_014823793.1"/>
</dbReference>
<feature type="domain" description="Chitin-binding type-2" evidence="6">
    <location>
        <begin position="120"/>
        <end position="175"/>
    </location>
</feature>
<keyword evidence="1" id="KW-0147">Chitin-binding</keyword>
<evidence type="ECO:0000259" key="6">
    <source>
        <dbReference type="PROSITE" id="PS50940"/>
    </source>
</evidence>
<evidence type="ECO:0000256" key="3">
    <source>
        <dbReference type="ARBA" id="ARBA00022737"/>
    </source>
</evidence>
<keyword evidence="2" id="KW-0732">Signal</keyword>
<dbReference type="PROSITE" id="PS50940">
    <property type="entry name" value="CHIT_BIND_II"/>
    <property type="match status" value="3"/>
</dbReference>
<keyword evidence="7" id="KW-1185">Reference proteome</keyword>
<evidence type="ECO:0000313" key="8">
    <source>
        <dbReference type="RefSeq" id="XP_014679279.1"/>
    </source>
</evidence>
<dbReference type="SMART" id="SM00494">
    <property type="entry name" value="ChtBD2"/>
    <property type="match status" value="3"/>
</dbReference>
<keyword evidence="4" id="KW-1015">Disulfide bond</keyword>
<keyword evidence="3" id="KW-0677">Repeat</keyword>
<gene>
    <name evidence="8" type="primary">LOC106819134</name>
</gene>
<keyword evidence="5" id="KW-0325">Glycoprotein</keyword>
<accession>A0ABM1F4A8</accession>
<dbReference type="Proteomes" id="UP000695022">
    <property type="component" value="Unplaced"/>
</dbReference>
<dbReference type="PANTHER" id="PTHR23301">
    <property type="entry name" value="CHITIN BINDING PERITROPHIN-A"/>
    <property type="match status" value="1"/>
</dbReference>
<dbReference type="Gene3D" id="2.170.300.10">
    <property type="entry name" value="Tie2 ligand-binding domain superfamily"/>
    <property type="match status" value="1"/>
</dbReference>
<organism evidence="7 8">
    <name type="scientific">Priapulus caudatus</name>
    <name type="common">Priapulid worm</name>
    <dbReference type="NCBI Taxonomy" id="37621"/>
    <lineage>
        <taxon>Eukaryota</taxon>
        <taxon>Metazoa</taxon>
        <taxon>Ecdysozoa</taxon>
        <taxon>Scalidophora</taxon>
        <taxon>Priapulida</taxon>
        <taxon>Priapulimorpha</taxon>
        <taxon>Priapulimorphida</taxon>
        <taxon>Priapulidae</taxon>
        <taxon>Priapulus</taxon>
    </lineage>
</organism>
<evidence type="ECO:0000256" key="1">
    <source>
        <dbReference type="ARBA" id="ARBA00022669"/>
    </source>
</evidence>
<reference evidence="8" key="1">
    <citation type="submission" date="2025-08" db="UniProtKB">
        <authorList>
            <consortium name="RefSeq"/>
        </authorList>
    </citation>
    <scope>IDENTIFICATION</scope>
</reference>
<sequence>MPHICLTYVVFSRAECPSGKFGVDCVGLCHCKDGAQCAKVTGDCPLHDCAAGWGGAGCQAFSCVGREQDRSYVDPFDCTHYYTCTSNPVRRCPRGQSFDDRGKVCNFNSQVDCSDFETQGPACDDPAVAGAYREKTRCSRYRICMPDPRQKCPPGELWNDDMQDCVFVYDVKCGNRKDREVIEHNRISLKFSCGSTPDGYYLHPSYCTMYRQCDRGRGFLLPCPTGLYWEESRKTCVKQEEASCLMYDENDELF</sequence>
<dbReference type="Gene3D" id="2.170.140.10">
    <property type="entry name" value="Chitin binding domain"/>
    <property type="match status" value="2"/>
</dbReference>
<feature type="domain" description="Chitin-binding type-2" evidence="6">
    <location>
        <begin position="190"/>
        <end position="246"/>
    </location>
</feature>
<protein>
    <submittedName>
        <fullName evidence="8">Multiple epidermal growth factor-like domains protein 10</fullName>
    </submittedName>
</protein>
<dbReference type="InterPro" id="IPR036508">
    <property type="entry name" value="Chitin-bd_dom_sf"/>
</dbReference>
<proteinExistence type="predicted"/>
<dbReference type="InterPro" id="IPR002557">
    <property type="entry name" value="Chitin-bd_dom"/>
</dbReference>
<feature type="domain" description="Chitin-binding type-2" evidence="6">
    <location>
        <begin position="60"/>
        <end position="115"/>
    </location>
</feature>
<dbReference type="Pfam" id="PF01607">
    <property type="entry name" value="CBM_14"/>
    <property type="match status" value="2"/>
</dbReference>